<evidence type="ECO:0000313" key="2">
    <source>
        <dbReference type="Proteomes" id="UP000248132"/>
    </source>
</evidence>
<dbReference type="Proteomes" id="UP000248132">
    <property type="component" value="Unassembled WGS sequence"/>
</dbReference>
<evidence type="ECO:0000313" key="1">
    <source>
        <dbReference type="EMBL" id="PYG84806.1"/>
    </source>
</evidence>
<keyword evidence="2" id="KW-1185">Reference proteome</keyword>
<dbReference type="AlphaFoldDB" id="A0A318XJS3"/>
<proteinExistence type="predicted"/>
<name>A0A318XJS3_9FIRM</name>
<organism evidence="1 2">
    <name type="scientific">Ruminiclostridium sufflavum DSM 19573</name>
    <dbReference type="NCBI Taxonomy" id="1121337"/>
    <lineage>
        <taxon>Bacteria</taxon>
        <taxon>Bacillati</taxon>
        <taxon>Bacillota</taxon>
        <taxon>Clostridia</taxon>
        <taxon>Eubacteriales</taxon>
        <taxon>Oscillospiraceae</taxon>
        <taxon>Ruminiclostridium</taxon>
    </lineage>
</organism>
<reference evidence="1 2" key="1">
    <citation type="submission" date="2018-06" db="EMBL/GenBank/DDBJ databases">
        <title>Genomic Encyclopedia of Type Strains, Phase I: the one thousand microbial genomes (KMG-I) project.</title>
        <authorList>
            <person name="Kyrpides N."/>
        </authorList>
    </citation>
    <scope>NUCLEOTIDE SEQUENCE [LARGE SCALE GENOMIC DNA]</scope>
    <source>
        <strain evidence="1 2">DSM 19573</strain>
    </source>
</reference>
<accession>A0A318XJS3</accession>
<protein>
    <submittedName>
        <fullName evidence="1">5-methylcytosine-specific restriction protein A</fullName>
    </submittedName>
</protein>
<gene>
    <name evidence="1" type="ORF">LY28_03599</name>
</gene>
<dbReference type="EMBL" id="QKMR01000031">
    <property type="protein sequence ID" value="PYG84806.1"/>
    <property type="molecule type" value="Genomic_DNA"/>
</dbReference>
<comment type="caution">
    <text evidence="1">The sequence shown here is derived from an EMBL/GenBank/DDBJ whole genome shotgun (WGS) entry which is preliminary data.</text>
</comment>
<sequence length="83" mass="9499">MRMTVDTFRKEIERLITEAKKRGESYIDIKSGEVHRSVGGYPGKNHNMPSCCQAMYSLKKPSDEIIYSPPKGKGATLKIRYYL</sequence>